<dbReference type="GeneTree" id="ENSGT00950000183030"/>
<comment type="function">
    <text evidence="5">Component of the large ribosomal subunit. The ribosome is a large ribonucleoprotein complex responsible for the synthesis of proteins in the cell.</text>
</comment>
<dbReference type="AlphaFoldDB" id="H0XI67"/>
<dbReference type="PANTHER" id="PTHR10956:SF0">
    <property type="entry name" value="60S RIBOSOMAL PROTEIN L31"/>
    <property type="match status" value="1"/>
</dbReference>
<reference evidence="8" key="2">
    <citation type="submission" date="2025-08" db="UniProtKB">
        <authorList>
            <consortium name="Ensembl"/>
        </authorList>
    </citation>
    <scope>IDENTIFICATION</scope>
</reference>
<dbReference type="SMART" id="SM01380">
    <property type="entry name" value="Ribosomal_L31e"/>
    <property type="match status" value="1"/>
</dbReference>
<dbReference type="STRING" id="30611.ENSOGAP00000015807"/>
<dbReference type="InterPro" id="IPR000054">
    <property type="entry name" value="Ribosomal_eL31"/>
</dbReference>
<keyword evidence="9" id="KW-1185">Reference proteome</keyword>
<evidence type="ECO:0000256" key="7">
    <source>
        <dbReference type="ARBA" id="ARBA00035337"/>
    </source>
</evidence>
<evidence type="ECO:0000256" key="2">
    <source>
        <dbReference type="ARBA" id="ARBA00011133"/>
    </source>
</evidence>
<dbReference type="EMBL" id="AAQR03062427">
    <property type="status" value="NOT_ANNOTATED_CDS"/>
    <property type="molecule type" value="Genomic_DNA"/>
</dbReference>
<evidence type="ECO:0000313" key="8">
    <source>
        <dbReference type="Ensembl" id="ENSOGAP00000015807.1"/>
    </source>
</evidence>
<proteinExistence type="inferred from homology"/>
<evidence type="ECO:0000256" key="3">
    <source>
        <dbReference type="ARBA" id="ARBA00022980"/>
    </source>
</evidence>
<keyword evidence="3" id="KW-0689">Ribosomal protein</keyword>
<protein>
    <recommendedName>
        <fullName evidence="6">Large ribosomal subunit protein eL31</fullName>
    </recommendedName>
    <alternativeName>
        <fullName evidence="7">60S ribosomal protein L31</fullName>
    </alternativeName>
</protein>
<evidence type="ECO:0000313" key="9">
    <source>
        <dbReference type="Proteomes" id="UP000005225"/>
    </source>
</evidence>
<dbReference type="OMA" id="TINIHMC"/>
<reference evidence="8" key="3">
    <citation type="submission" date="2025-09" db="UniProtKB">
        <authorList>
            <consortium name="Ensembl"/>
        </authorList>
    </citation>
    <scope>IDENTIFICATION</scope>
</reference>
<evidence type="ECO:0000256" key="4">
    <source>
        <dbReference type="ARBA" id="ARBA00023274"/>
    </source>
</evidence>
<dbReference type="eggNOG" id="KOG0893">
    <property type="taxonomic scope" value="Eukaryota"/>
</dbReference>
<dbReference type="Pfam" id="PF01198">
    <property type="entry name" value="Ribosomal_L31e"/>
    <property type="match status" value="1"/>
</dbReference>
<evidence type="ECO:0000256" key="1">
    <source>
        <dbReference type="ARBA" id="ARBA00010808"/>
    </source>
</evidence>
<evidence type="ECO:0000256" key="5">
    <source>
        <dbReference type="ARBA" id="ARBA00034092"/>
    </source>
</evidence>
<dbReference type="FunFam" id="3.10.440.10:FF:000001">
    <property type="entry name" value="60S ribosomal protein L31"/>
    <property type="match status" value="1"/>
</dbReference>
<accession>H0XI67</accession>
<dbReference type="InParanoid" id="H0XI67"/>
<comment type="subunit">
    <text evidence="2">Component of the large ribosomal subunit.</text>
</comment>
<dbReference type="Proteomes" id="UP000005225">
    <property type="component" value="Unassembled WGS sequence"/>
</dbReference>
<dbReference type="InterPro" id="IPR023621">
    <property type="entry name" value="Ribosomal_eL31_dom_sf"/>
</dbReference>
<sequence>QNYTINIHMCIHGVGFKKSTPWKPRDIWKFARKEMGTPDMHIDTRLNKTVWAKGIRNVSYHIHVRWSRKHNEDEESSNKLYTVVTYIPVTTFKHLQIVNMKSWGCHDN</sequence>
<comment type="similarity">
    <text evidence="1">Belongs to the eukaryotic ribosomal protein eL31 family.</text>
</comment>
<name>H0XI67_OTOGA</name>
<keyword evidence="4" id="KW-0687">Ribonucleoprotein</keyword>
<dbReference type="HOGENOM" id="CLU_112570_1_1_1"/>
<dbReference type="Gene3D" id="3.10.440.10">
    <property type="match status" value="1"/>
</dbReference>
<dbReference type="SUPFAM" id="SSF54575">
    <property type="entry name" value="Ribosomal protein L31e"/>
    <property type="match status" value="1"/>
</dbReference>
<dbReference type="PANTHER" id="PTHR10956">
    <property type="entry name" value="60S RIBOSOMAL PROTEIN L31"/>
    <property type="match status" value="1"/>
</dbReference>
<evidence type="ECO:0000256" key="6">
    <source>
        <dbReference type="ARBA" id="ARBA00035230"/>
    </source>
</evidence>
<dbReference type="GO" id="GO:0002181">
    <property type="term" value="P:cytoplasmic translation"/>
    <property type="evidence" value="ECO:0007669"/>
    <property type="project" value="TreeGrafter"/>
</dbReference>
<dbReference type="Ensembl" id="ENSOGAT00000029061.1">
    <property type="protein sequence ID" value="ENSOGAP00000015807.1"/>
    <property type="gene ID" value="ENSOGAG00000028546.1"/>
</dbReference>
<dbReference type="GO" id="GO:0022625">
    <property type="term" value="C:cytosolic large ribosomal subunit"/>
    <property type="evidence" value="ECO:0007669"/>
    <property type="project" value="TreeGrafter"/>
</dbReference>
<dbReference type="GO" id="GO:0003735">
    <property type="term" value="F:structural constituent of ribosome"/>
    <property type="evidence" value="ECO:0007669"/>
    <property type="project" value="InterPro"/>
</dbReference>
<reference evidence="9" key="1">
    <citation type="submission" date="2011-03" db="EMBL/GenBank/DDBJ databases">
        <title>Version 3 of the genome sequence of Otolemur garnettii (Bushbaby).</title>
        <authorList>
            <consortium name="The Broad Institute Genome Sequencing Platform"/>
            <person name="Di Palma F."/>
            <person name="Johnson J."/>
            <person name="Lander E.S."/>
            <person name="Lindblad-Toh K."/>
            <person name="Jaffe D.B."/>
            <person name="Gnerre S."/>
            <person name="MacCallum I."/>
            <person name="Przybylski D."/>
            <person name="Ribeiro F.J."/>
            <person name="Burton J.N."/>
            <person name="Walker B.J."/>
            <person name="Sharpe T."/>
            <person name="Hall G."/>
        </authorList>
    </citation>
    <scope>NUCLEOTIDE SEQUENCE [LARGE SCALE GENOMIC DNA]</scope>
</reference>
<organism evidence="8 9">
    <name type="scientific">Otolemur garnettii</name>
    <name type="common">Small-eared galago</name>
    <name type="synonym">Garnett's greater bushbaby</name>
    <dbReference type="NCBI Taxonomy" id="30611"/>
    <lineage>
        <taxon>Eukaryota</taxon>
        <taxon>Metazoa</taxon>
        <taxon>Chordata</taxon>
        <taxon>Craniata</taxon>
        <taxon>Vertebrata</taxon>
        <taxon>Euteleostomi</taxon>
        <taxon>Mammalia</taxon>
        <taxon>Eutheria</taxon>
        <taxon>Euarchontoglires</taxon>
        <taxon>Primates</taxon>
        <taxon>Strepsirrhini</taxon>
        <taxon>Lorisiformes</taxon>
        <taxon>Galagidae</taxon>
        <taxon>Otolemur</taxon>
    </lineage>
</organism>